<feature type="transmembrane region" description="Helical" evidence="1">
    <location>
        <begin position="79"/>
        <end position="102"/>
    </location>
</feature>
<protein>
    <submittedName>
        <fullName evidence="3">DUF4134 domain-containing protein</fullName>
    </submittedName>
</protein>
<feature type="transmembrane region" description="Helical" evidence="1">
    <location>
        <begin position="48"/>
        <end position="67"/>
    </location>
</feature>
<dbReference type="AlphaFoldDB" id="A0A9D9EI65"/>
<dbReference type="InterPro" id="IPR025408">
    <property type="entry name" value="DUF4134"/>
</dbReference>
<feature type="signal peptide" evidence="2">
    <location>
        <begin position="1"/>
        <end position="24"/>
    </location>
</feature>
<comment type="caution">
    <text evidence="3">The sequence shown here is derived from an EMBL/GenBank/DDBJ whole genome shotgun (WGS) entry which is preliminary data.</text>
</comment>
<evidence type="ECO:0000256" key="1">
    <source>
        <dbReference type="SAM" id="Phobius"/>
    </source>
</evidence>
<evidence type="ECO:0000313" key="3">
    <source>
        <dbReference type="EMBL" id="MBO8447310.1"/>
    </source>
</evidence>
<reference evidence="3" key="1">
    <citation type="submission" date="2020-10" db="EMBL/GenBank/DDBJ databases">
        <authorList>
            <person name="Gilroy R."/>
        </authorList>
    </citation>
    <scope>NUCLEOTIDE SEQUENCE</scope>
    <source>
        <strain evidence="3">D3-1215</strain>
    </source>
</reference>
<sequence>MKKTIRRFSIAVGLSLMNAANALAQGNGVTAIEKANTEIQSYIDPITNLFYVVCAVVGFIGAVKVYGKWSAGSSDTTRTAASWFGSCVFAVVAVTAIKAFFIG</sequence>
<evidence type="ECO:0000256" key="2">
    <source>
        <dbReference type="SAM" id="SignalP"/>
    </source>
</evidence>
<keyword evidence="2" id="KW-0732">Signal</keyword>
<organism evidence="3 4">
    <name type="scientific">Candidatus Enterocola intestinipullorum</name>
    <dbReference type="NCBI Taxonomy" id="2840783"/>
    <lineage>
        <taxon>Bacteria</taxon>
        <taxon>Pseudomonadati</taxon>
        <taxon>Bacteroidota</taxon>
        <taxon>Bacteroidia</taxon>
        <taxon>Bacteroidales</taxon>
        <taxon>Candidatus Enterocola</taxon>
    </lineage>
</organism>
<proteinExistence type="predicted"/>
<keyword evidence="1" id="KW-0472">Membrane</keyword>
<keyword evidence="1" id="KW-1133">Transmembrane helix</keyword>
<dbReference type="Proteomes" id="UP000823637">
    <property type="component" value="Unassembled WGS sequence"/>
</dbReference>
<reference evidence="3" key="2">
    <citation type="journal article" date="2021" name="PeerJ">
        <title>Extensive microbial diversity within the chicken gut microbiome revealed by metagenomics and culture.</title>
        <authorList>
            <person name="Gilroy R."/>
            <person name="Ravi A."/>
            <person name="Getino M."/>
            <person name="Pursley I."/>
            <person name="Horton D.L."/>
            <person name="Alikhan N.F."/>
            <person name="Baker D."/>
            <person name="Gharbi K."/>
            <person name="Hall N."/>
            <person name="Watson M."/>
            <person name="Adriaenssens E.M."/>
            <person name="Foster-Nyarko E."/>
            <person name="Jarju S."/>
            <person name="Secka A."/>
            <person name="Antonio M."/>
            <person name="Oren A."/>
            <person name="Chaudhuri R.R."/>
            <person name="La Ragione R."/>
            <person name="Hildebrand F."/>
            <person name="Pallen M.J."/>
        </authorList>
    </citation>
    <scope>NUCLEOTIDE SEQUENCE</scope>
    <source>
        <strain evidence="3">D3-1215</strain>
    </source>
</reference>
<gene>
    <name evidence="3" type="ORF">IAC32_06155</name>
</gene>
<dbReference type="Pfam" id="PF13572">
    <property type="entry name" value="DUF4134"/>
    <property type="match status" value="1"/>
</dbReference>
<accession>A0A9D9EI65</accession>
<feature type="chain" id="PRO_5039196101" evidence="2">
    <location>
        <begin position="25"/>
        <end position="103"/>
    </location>
</feature>
<dbReference type="EMBL" id="JADIMR010000091">
    <property type="protein sequence ID" value="MBO8447310.1"/>
    <property type="molecule type" value="Genomic_DNA"/>
</dbReference>
<keyword evidence="1" id="KW-0812">Transmembrane</keyword>
<name>A0A9D9EI65_9BACT</name>
<evidence type="ECO:0000313" key="4">
    <source>
        <dbReference type="Proteomes" id="UP000823637"/>
    </source>
</evidence>